<dbReference type="EMBL" id="GAKP01014398">
    <property type="protein sequence ID" value="JAC44554.1"/>
    <property type="molecule type" value="Transcribed_RNA"/>
</dbReference>
<protein>
    <submittedName>
        <fullName evidence="1">Paramyosin, short form</fullName>
    </submittedName>
</protein>
<dbReference type="OrthoDB" id="2018427at2759"/>
<accession>A0A034VQ07</accession>
<evidence type="ECO:0000313" key="1">
    <source>
        <dbReference type="EMBL" id="JAC44554.1"/>
    </source>
</evidence>
<dbReference type="EMBL" id="GAKP01014399">
    <property type="protein sequence ID" value="JAC44553.1"/>
    <property type="molecule type" value="Transcribed_RNA"/>
</dbReference>
<organism evidence="1">
    <name type="scientific">Bactrocera dorsalis</name>
    <name type="common">Oriental fruit fly</name>
    <name type="synonym">Dacus dorsalis</name>
    <dbReference type="NCBI Taxonomy" id="27457"/>
    <lineage>
        <taxon>Eukaryota</taxon>
        <taxon>Metazoa</taxon>
        <taxon>Ecdysozoa</taxon>
        <taxon>Arthropoda</taxon>
        <taxon>Hexapoda</taxon>
        <taxon>Insecta</taxon>
        <taxon>Pterygota</taxon>
        <taxon>Neoptera</taxon>
        <taxon>Endopterygota</taxon>
        <taxon>Diptera</taxon>
        <taxon>Brachycera</taxon>
        <taxon>Muscomorpha</taxon>
        <taxon>Tephritoidea</taxon>
        <taxon>Tephritidae</taxon>
        <taxon>Bactrocera</taxon>
        <taxon>Bactrocera</taxon>
    </lineage>
</organism>
<dbReference type="AlphaFoldDB" id="A0A034VQ07"/>
<sequence length="306" mass="36334">MALTYRLRPSRTRHLATHAYEDNYGYTMNFYQPMLDYLDAKTKKLNVDPPHLPWSSERGLRQYRPSNPVRRYDADEVLRLSRACAHRADEILLDFRVRKRTPFSVIKLADAARVHKHIEPDTVIERSRERRRRRQQDLEDLIRQDTLKILQRIRRMELDNDCARMTDEFKRSIRGKSATAIAQALISESERNIKTSKREEEDFLAQTLVRASRAASRARSGSPESRISSHAYHIELMDERLVDKLDHRVSSSLHNVKRQLSTLNQKTVEFYADSRCGIDDKCWICRKVMRTHPKLKDYSYIYWQHY</sequence>
<name>A0A034VQ07_BACDO</name>
<proteinExistence type="predicted"/>
<gene>
    <name evidence="1" type="primary">MYSP2</name>
</gene>
<reference evidence="1" key="1">
    <citation type="journal article" date="2014" name="BMC Genomics">
        <title>Characterizing the developmental transcriptome of the oriental fruit fly, Bactrocera dorsalis (Diptera: Tephritidae) through comparative genomic analysis with Drosophila melanogaster utilizing modENCODE datasets.</title>
        <authorList>
            <person name="Geib S.M."/>
            <person name="Calla B."/>
            <person name="Hall B."/>
            <person name="Hou S."/>
            <person name="Manoukis N.C."/>
        </authorList>
    </citation>
    <scope>NUCLEOTIDE SEQUENCE</scope>
    <source>
        <strain evidence="1">Punador</strain>
    </source>
</reference>